<dbReference type="Proteomes" id="UP001176521">
    <property type="component" value="Unassembled WGS sequence"/>
</dbReference>
<accession>A0AAN6GG38</accession>
<reference evidence="2" key="1">
    <citation type="journal article" date="2023" name="PhytoFront">
        <title>Draft Genome Resources of Seven Strains of Tilletia horrida, Causal Agent of Kernel Smut of Rice.</title>
        <authorList>
            <person name="Khanal S."/>
            <person name="Antony Babu S."/>
            <person name="Zhou X.G."/>
        </authorList>
    </citation>
    <scope>NUCLEOTIDE SEQUENCE</scope>
    <source>
        <strain evidence="2">TX3</strain>
    </source>
</reference>
<evidence type="ECO:0000313" key="3">
    <source>
        <dbReference type="Proteomes" id="UP001176521"/>
    </source>
</evidence>
<name>A0AAN6GG38_9BASI</name>
<evidence type="ECO:0000313" key="2">
    <source>
        <dbReference type="EMBL" id="KAK0539760.1"/>
    </source>
</evidence>
<protein>
    <submittedName>
        <fullName evidence="2">Uncharacterized protein</fullName>
    </submittedName>
</protein>
<comment type="caution">
    <text evidence="2">The sequence shown here is derived from an EMBL/GenBank/DDBJ whole genome shotgun (WGS) entry which is preliminary data.</text>
</comment>
<keyword evidence="3" id="KW-1185">Reference proteome</keyword>
<feature type="chain" id="PRO_5042934864" evidence="1">
    <location>
        <begin position="23"/>
        <end position="223"/>
    </location>
</feature>
<keyword evidence="1" id="KW-0732">Signal</keyword>
<dbReference type="AlphaFoldDB" id="A0AAN6GG38"/>
<evidence type="ECO:0000256" key="1">
    <source>
        <dbReference type="SAM" id="SignalP"/>
    </source>
</evidence>
<gene>
    <name evidence="2" type="ORF">OC842_000800</name>
</gene>
<organism evidence="2 3">
    <name type="scientific">Tilletia horrida</name>
    <dbReference type="NCBI Taxonomy" id="155126"/>
    <lineage>
        <taxon>Eukaryota</taxon>
        <taxon>Fungi</taxon>
        <taxon>Dikarya</taxon>
        <taxon>Basidiomycota</taxon>
        <taxon>Ustilaginomycotina</taxon>
        <taxon>Exobasidiomycetes</taxon>
        <taxon>Tilletiales</taxon>
        <taxon>Tilletiaceae</taxon>
        <taxon>Tilletia</taxon>
    </lineage>
</organism>
<sequence>MVSFTTTFLAVAVAAAASLTSAAPLLPRQSSGSGYTDPRSFGGSSIAYFPDNANGEPLNVIVTGLSSLDSFTSWFNAIGYGRECFGLHDGTAMQAFIDSRGKRDQEGEIRYRYGEDEVSGSCAESLVGGNHFRYWQQQGTDAWFLAASKEKNVFEHHDIVADGYDVGRDEIVSEATQQPVSHDGQTFTTSVQYVDGLLPVGSAGINHGIALDGRTAVLHVSVS</sequence>
<dbReference type="EMBL" id="JAPDMQ010000025">
    <property type="protein sequence ID" value="KAK0539760.1"/>
    <property type="molecule type" value="Genomic_DNA"/>
</dbReference>
<feature type="signal peptide" evidence="1">
    <location>
        <begin position="1"/>
        <end position="22"/>
    </location>
</feature>
<proteinExistence type="predicted"/>